<evidence type="ECO:0000256" key="2">
    <source>
        <dbReference type="ARBA" id="ARBA00022552"/>
    </source>
</evidence>
<comment type="caution">
    <text evidence="7">The sequence shown here is derived from an EMBL/GenBank/DDBJ whole genome shotgun (WGS) entry which is preliminary data.</text>
</comment>
<protein>
    <submittedName>
        <fullName evidence="7">AAA family ATPase</fullName>
    </submittedName>
</protein>
<gene>
    <name evidence="7" type="ORF">HA237_03545</name>
</gene>
<dbReference type="GO" id="GO:0016887">
    <property type="term" value="F:ATP hydrolysis activity"/>
    <property type="evidence" value="ECO:0007669"/>
    <property type="project" value="InterPro"/>
</dbReference>
<keyword evidence="5" id="KW-0418">Kinase</keyword>
<dbReference type="GO" id="GO:0005524">
    <property type="term" value="F:ATP binding"/>
    <property type="evidence" value="ECO:0007669"/>
    <property type="project" value="UniProtKB-KW"/>
</dbReference>
<keyword evidence="1" id="KW-0690">Ribosome biogenesis</keyword>
<keyword evidence="6" id="KW-0067">ATP-binding</keyword>
<dbReference type="SUPFAM" id="SSF52540">
    <property type="entry name" value="P-loop containing nucleoside triphosphate hydrolases"/>
    <property type="match status" value="1"/>
</dbReference>
<keyword evidence="3" id="KW-0808">Transferase</keyword>
<name>A0A7J4IVN8_9ARCH</name>
<evidence type="ECO:0000256" key="5">
    <source>
        <dbReference type="ARBA" id="ARBA00022777"/>
    </source>
</evidence>
<dbReference type="InterPro" id="IPR020618">
    <property type="entry name" value="Adenyl_kinase_AK6"/>
</dbReference>
<dbReference type="AlphaFoldDB" id="A0A7J4IVN8"/>
<keyword evidence="4" id="KW-0547">Nucleotide-binding</keyword>
<dbReference type="GO" id="GO:0006364">
    <property type="term" value="P:rRNA processing"/>
    <property type="evidence" value="ECO:0007669"/>
    <property type="project" value="UniProtKB-KW"/>
</dbReference>
<proteinExistence type="predicted"/>
<organism evidence="7 8">
    <name type="scientific">Candidatus Iainarchaeum sp</name>
    <dbReference type="NCBI Taxonomy" id="3101447"/>
    <lineage>
        <taxon>Archaea</taxon>
        <taxon>Candidatus Iainarchaeota</taxon>
        <taxon>Candidatus Iainarchaeia</taxon>
        <taxon>Candidatus Iainarchaeales</taxon>
        <taxon>Candidatus Iainarchaeaceae</taxon>
        <taxon>Candidatus Iainarchaeum</taxon>
    </lineage>
</organism>
<dbReference type="InterPro" id="IPR027417">
    <property type="entry name" value="P-loop_NTPase"/>
</dbReference>
<evidence type="ECO:0000313" key="8">
    <source>
        <dbReference type="Proteomes" id="UP000577419"/>
    </source>
</evidence>
<dbReference type="PANTHER" id="PTHR12595">
    <property type="entry name" value="POS9-ACTIVATING FACTOR FAP7-RELATED"/>
    <property type="match status" value="1"/>
</dbReference>
<dbReference type="PANTHER" id="PTHR12595:SF0">
    <property type="entry name" value="ADENYLATE KINASE ISOENZYME 6"/>
    <property type="match status" value="1"/>
</dbReference>
<dbReference type="GO" id="GO:0004017">
    <property type="term" value="F:AMP kinase activity"/>
    <property type="evidence" value="ECO:0007669"/>
    <property type="project" value="InterPro"/>
</dbReference>
<evidence type="ECO:0000256" key="3">
    <source>
        <dbReference type="ARBA" id="ARBA00022679"/>
    </source>
</evidence>
<dbReference type="Proteomes" id="UP000577419">
    <property type="component" value="Unassembled WGS sequence"/>
</dbReference>
<keyword evidence="2" id="KW-0698">rRNA processing</keyword>
<sequence>MRILLTGTPGVGKTSIARVLARKLKYRLINEYSFAVENGIGEWDAEENELVVPLKKLEKLLNKELKRSDNVIAEGHLLCEIRLKVDVAVLLRVHPELLEARLEAKNYKPEKIMDNIFCEGIDYCKKHLERNYPKEKIVEVQARKSIKETADTILKEIKKIKKRGKRVKKRGKK</sequence>
<dbReference type="Gene3D" id="3.40.50.300">
    <property type="entry name" value="P-loop containing nucleotide triphosphate hydrolases"/>
    <property type="match status" value="1"/>
</dbReference>
<evidence type="ECO:0000256" key="4">
    <source>
        <dbReference type="ARBA" id="ARBA00022741"/>
    </source>
</evidence>
<evidence type="ECO:0000256" key="6">
    <source>
        <dbReference type="ARBA" id="ARBA00022840"/>
    </source>
</evidence>
<dbReference type="EMBL" id="DUFG01000017">
    <property type="protein sequence ID" value="HIH08419.1"/>
    <property type="molecule type" value="Genomic_DNA"/>
</dbReference>
<evidence type="ECO:0000313" key="7">
    <source>
        <dbReference type="EMBL" id="HIH08419.1"/>
    </source>
</evidence>
<reference evidence="8" key="1">
    <citation type="journal article" date="2020" name="bioRxiv">
        <title>A rank-normalized archaeal taxonomy based on genome phylogeny resolves widespread incomplete and uneven classifications.</title>
        <authorList>
            <person name="Rinke C."/>
            <person name="Chuvochina M."/>
            <person name="Mussig A.J."/>
            <person name="Chaumeil P.-A."/>
            <person name="Waite D.W."/>
            <person name="Whitman W.B."/>
            <person name="Parks D.H."/>
            <person name="Hugenholtz P."/>
        </authorList>
    </citation>
    <scope>NUCLEOTIDE SEQUENCE [LARGE SCALE GENOMIC DNA]</scope>
</reference>
<dbReference type="Pfam" id="PF13238">
    <property type="entry name" value="AAA_18"/>
    <property type="match status" value="1"/>
</dbReference>
<evidence type="ECO:0000256" key="1">
    <source>
        <dbReference type="ARBA" id="ARBA00022517"/>
    </source>
</evidence>
<accession>A0A7J4IVN8</accession>